<evidence type="ECO:0000313" key="2">
    <source>
        <dbReference type="Proteomes" id="UP000029380"/>
    </source>
</evidence>
<dbReference type="PATRIC" id="fig|1302649.3.peg.247"/>
<gene>
    <name evidence="1" type="ORF">TMUPMC115_0248</name>
</gene>
<dbReference type="AlphaFoldDB" id="A0A091C9U3"/>
<sequence>MGLTPNKTLTADNYRLSDGTKTYRLKGVNNEGRLAQLFLVVLENGE</sequence>
<accession>A0A091C9U3</accession>
<comment type="caution">
    <text evidence="1">The sequence shown here is derived from an EMBL/GenBank/DDBJ whole genome shotgun (WGS) entry which is preliminary data.</text>
</comment>
<name>A0A091C9U3_9ENTE</name>
<protein>
    <submittedName>
        <fullName evidence="1">Uncharacterized protein</fullName>
    </submittedName>
</protein>
<evidence type="ECO:0000313" key="1">
    <source>
        <dbReference type="EMBL" id="KFN93650.1"/>
    </source>
</evidence>
<dbReference type="Proteomes" id="UP000029380">
    <property type="component" value="Unassembled WGS sequence"/>
</dbReference>
<proteinExistence type="predicted"/>
<reference evidence="1 2" key="1">
    <citation type="submission" date="2014-08" db="EMBL/GenBank/DDBJ databases">
        <title>Genome sequence of Tetragenococcus muriaticus.</title>
        <authorList>
            <person name="Chuea-nongthon C."/>
            <person name="Rodtong S."/>
            <person name="Yongsawatdigul J."/>
            <person name="Steele J.L."/>
            <person name="Liu X.-y."/>
            <person name="Speers J."/>
            <person name="Glasner J.D."/>
            <person name="Neeno-Eckwall E.C."/>
        </authorList>
    </citation>
    <scope>NUCLEOTIDE SEQUENCE [LARGE SCALE GENOMIC DNA]</scope>
    <source>
        <strain evidence="1 2">PMC-11-5</strain>
    </source>
</reference>
<organism evidence="1 2">
    <name type="scientific">Tetragenococcus muriaticus PMC-11-5</name>
    <dbReference type="NCBI Taxonomy" id="1302649"/>
    <lineage>
        <taxon>Bacteria</taxon>
        <taxon>Bacillati</taxon>
        <taxon>Bacillota</taxon>
        <taxon>Bacilli</taxon>
        <taxon>Lactobacillales</taxon>
        <taxon>Enterococcaceae</taxon>
        <taxon>Tetragenococcus</taxon>
    </lineage>
</organism>
<dbReference type="EMBL" id="JPVU01000023">
    <property type="protein sequence ID" value="KFN93650.1"/>
    <property type="molecule type" value="Genomic_DNA"/>
</dbReference>